<accession>A0ABV6G4Y1</accession>
<sequence>MELHQLQHAAARHPDMEIRVVRSSLSHIYQIECITDDGQQRCLSRRGKPRLFRSIDEAVDELQGVGLRRAWIVRHPDEEEGGATSRRLIHLDDNAPLRMAI</sequence>
<dbReference type="EMBL" id="JBHLVX010000049">
    <property type="protein sequence ID" value="MFC0268727.1"/>
    <property type="molecule type" value="Genomic_DNA"/>
</dbReference>
<dbReference type="Proteomes" id="UP001589814">
    <property type="component" value="Unassembled WGS sequence"/>
</dbReference>
<dbReference type="RefSeq" id="WP_019952998.1">
    <property type="nucleotide sequence ID" value="NZ_JBHLVX010000049.1"/>
</dbReference>
<name>A0ABV6G4Y1_9GAMM</name>
<evidence type="ECO:0000313" key="2">
    <source>
        <dbReference type="Proteomes" id="UP001589814"/>
    </source>
</evidence>
<comment type="caution">
    <text evidence="1">The sequence shown here is derived from an EMBL/GenBank/DDBJ whole genome shotgun (WGS) entry which is preliminary data.</text>
</comment>
<keyword evidence="2" id="KW-1185">Reference proteome</keyword>
<protein>
    <submittedName>
        <fullName evidence="1">Uncharacterized protein</fullName>
    </submittedName>
</protein>
<gene>
    <name evidence="1" type="ORF">ACFFHW_12180</name>
</gene>
<proteinExistence type="predicted"/>
<organism evidence="1 2">
    <name type="scientific">Kushneria aurantia</name>
    <dbReference type="NCBI Taxonomy" id="504092"/>
    <lineage>
        <taxon>Bacteria</taxon>
        <taxon>Pseudomonadati</taxon>
        <taxon>Pseudomonadota</taxon>
        <taxon>Gammaproteobacteria</taxon>
        <taxon>Oceanospirillales</taxon>
        <taxon>Halomonadaceae</taxon>
        <taxon>Kushneria</taxon>
    </lineage>
</organism>
<reference evidence="1 2" key="1">
    <citation type="submission" date="2024-09" db="EMBL/GenBank/DDBJ databases">
        <authorList>
            <person name="Sun Q."/>
            <person name="Mori K."/>
        </authorList>
    </citation>
    <scope>NUCLEOTIDE SEQUENCE [LARGE SCALE GENOMIC DNA]</scope>
    <source>
        <strain evidence="1 2">CCM 7415</strain>
    </source>
</reference>
<evidence type="ECO:0000313" key="1">
    <source>
        <dbReference type="EMBL" id="MFC0268727.1"/>
    </source>
</evidence>